<feature type="compositionally biased region" description="Acidic residues" evidence="1">
    <location>
        <begin position="124"/>
        <end position="137"/>
    </location>
</feature>
<accession>A0AAW3ZU73</accession>
<feature type="region of interest" description="Disordered" evidence="1">
    <location>
        <begin position="223"/>
        <end position="283"/>
    </location>
</feature>
<feature type="region of interest" description="Disordered" evidence="1">
    <location>
        <begin position="124"/>
        <end position="156"/>
    </location>
</feature>
<organism evidence="3 4">
    <name type="scientific">Campylobacter californiensis</name>
    <dbReference type="NCBI Taxonomy" id="1032243"/>
    <lineage>
        <taxon>Bacteria</taxon>
        <taxon>Pseudomonadati</taxon>
        <taxon>Campylobacterota</taxon>
        <taxon>Epsilonproteobacteria</taxon>
        <taxon>Campylobacterales</taxon>
        <taxon>Campylobacteraceae</taxon>
        <taxon>Campylobacter</taxon>
    </lineage>
</organism>
<dbReference type="EMBL" id="LIWG01000001">
    <property type="protein sequence ID" value="MBE3607243.1"/>
    <property type="molecule type" value="Genomic_DNA"/>
</dbReference>
<feature type="compositionally biased region" description="Acidic residues" evidence="1">
    <location>
        <begin position="233"/>
        <end position="253"/>
    </location>
</feature>
<gene>
    <name evidence="2" type="ORF">CCAL12919_01360</name>
    <name evidence="3" type="ORF">CCAL9337_00635</name>
</gene>
<dbReference type="RefSeq" id="WP_170015121.1">
    <property type="nucleotide sequence ID" value="NZ_CP012545.1"/>
</dbReference>
<name>A0AAW3ZU73_9BACT</name>
<protein>
    <recommendedName>
        <fullName evidence="6">Highly acidic protein</fullName>
    </recommendedName>
</protein>
<evidence type="ECO:0000256" key="1">
    <source>
        <dbReference type="SAM" id="MobiDB-lite"/>
    </source>
</evidence>
<dbReference type="Proteomes" id="UP001318760">
    <property type="component" value="Unassembled WGS sequence"/>
</dbReference>
<evidence type="ECO:0000313" key="5">
    <source>
        <dbReference type="Proteomes" id="UP001318760"/>
    </source>
</evidence>
<evidence type="ECO:0000313" key="2">
    <source>
        <dbReference type="EMBL" id="MBE2985785.1"/>
    </source>
</evidence>
<evidence type="ECO:0000313" key="4">
    <source>
        <dbReference type="Proteomes" id="UP000650616"/>
    </source>
</evidence>
<keyword evidence="4" id="KW-1185">Reference proteome</keyword>
<feature type="compositionally biased region" description="Basic and acidic residues" evidence="1">
    <location>
        <begin position="302"/>
        <end position="314"/>
    </location>
</feature>
<evidence type="ECO:0008006" key="6">
    <source>
        <dbReference type="Google" id="ProtNLM"/>
    </source>
</evidence>
<dbReference type="EMBL" id="JADBHS010000002">
    <property type="protein sequence ID" value="MBE2985785.1"/>
    <property type="molecule type" value="Genomic_DNA"/>
</dbReference>
<evidence type="ECO:0000313" key="3">
    <source>
        <dbReference type="EMBL" id="MBE3607243.1"/>
    </source>
</evidence>
<reference evidence="2 5" key="2">
    <citation type="submission" date="2020-10" db="EMBL/GenBank/DDBJ databases">
        <title>Campylobacter californiensis sp. nov. isolated from cattle and feral swine in California.</title>
        <authorList>
            <person name="Miller W.G."/>
        </authorList>
    </citation>
    <scope>NUCLEOTIDE SEQUENCE [LARGE SCALE GENOMIC DNA]</scope>
    <source>
        <strain evidence="2 5">RM12919</strain>
    </source>
</reference>
<dbReference type="Proteomes" id="UP000650616">
    <property type="component" value="Unassembled WGS sequence"/>
</dbReference>
<feature type="region of interest" description="Disordered" evidence="1">
    <location>
        <begin position="298"/>
        <end position="318"/>
    </location>
</feature>
<dbReference type="AlphaFoldDB" id="A0AAW3ZU73"/>
<sequence length="427" mass="48692">MRVALINKNPAVSRLITLSLNKIGVGYDEIDDILELQESFDCIVIDSDIEILDVDLSQHSNSVIALVPRGSQKPEFADAYLEKPFLPTEFISLFEETTSNAKPVTHVEDSAKFHDFEDDLSMPDELGGFDDFELPSIDEEHKDKPDDDLENFEDLDLNDLNLDSINEDEDLPSEEDNNLLEELSKDNLDSLDELDEFSESEDIKDVKEKQEELDDTFLNEELSQMQEAKENLLDEDLSEEKEEDVEDVNEIDELSSLVDEIDHMSESDSEDVGKDEDNEPKDDIIDDLLDSLDTQELDEEFTDSKKDVESKQEPEIDENLIQEDELQEDELLADEIGEEVSEVTQENIEEIHDINEIDQALMMKAFGLDGAKSEQDSLSEPKEQTQDIKAELSQKITEQIKKSLNDSALKEALKDMNIKINISFEEK</sequence>
<proteinExistence type="predicted"/>
<feature type="compositionally biased region" description="Acidic residues" evidence="1">
    <location>
        <begin position="267"/>
        <end position="283"/>
    </location>
</feature>
<feature type="compositionally biased region" description="Acidic residues" evidence="1">
    <location>
        <begin position="146"/>
        <end position="156"/>
    </location>
</feature>
<reference evidence="3 4" key="1">
    <citation type="submission" date="2015-08" db="EMBL/GenBank/DDBJ databases">
        <title>Comparative genomics of the Campylobacter concisus group.</title>
        <authorList>
            <person name="Yee E."/>
            <person name="Chapman M.H."/>
            <person name="Huynh S."/>
            <person name="Bono J.L."/>
            <person name="On S.L."/>
            <person name="St Leger J."/>
            <person name="Foster G."/>
            <person name="Parker C.T."/>
            <person name="Miller W.G."/>
        </authorList>
    </citation>
    <scope>NUCLEOTIDE SEQUENCE [LARGE SCALE GENOMIC DNA]</scope>
    <source>
        <strain evidence="3 4">RM9337</strain>
    </source>
</reference>
<comment type="caution">
    <text evidence="3">The sequence shown here is derived from an EMBL/GenBank/DDBJ whole genome shotgun (WGS) entry which is preliminary data.</text>
</comment>